<dbReference type="KEGG" id="pdj:D0907_20180"/>
<dbReference type="InterPro" id="IPR010131">
    <property type="entry name" value="MdtP/NodT-like"/>
</dbReference>
<evidence type="ECO:0000256" key="1">
    <source>
        <dbReference type="ARBA" id="ARBA00007613"/>
    </source>
</evidence>
<keyword evidence="2" id="KW-0564">Palmitate</keyword>
<evidence type="ECO:0000313" key="4">
    <source>
        <dbReference type="Proteomes" id="UP000264605"/>
    </source>
</evidence>
<geneLocation type="plasmid" evidence="3 4">
    <name>unnamed2</name>
</geneLocation>
<dbReference type="SUPFAM" id="SSF56954">
    <property type="entry name" value="Outer membrane efflux proteins (OEP)"/>
    <property type="match status" value="1"/>
</dbReference>
<gene>
    <name evidence="3" type="ORF">D0907_20180</name>
</gene>
<keyword evidence="2" id="KW-0472">Membrane</keyword>
<keyword evidence="2" id="KW-1134">Transmembrane beta strand</keyword>
<dbReference type="Pfam" id="PF02321">
    <property type="entry name" value="OEP"/>
    <property type="match status" value="2"/>
</dbReference>
<dbReference type="NCBIfam" id="TIGR01845">
    <property type="entry name" value="outer_NodT"/>
    <property type="match status" value="1"/>
</dbReference>
<proteinExistence type="inferred from homology"/>
<protein>
    <submittedName>
        <fullName evidence="3">Efflux transporter outer membrane subunit</fullName>
    </submittedName>
</protein>
<dbReference type="PANTHER" id="PTHR30203:SF30">
    <property type="entry name" value="OUTER MEMBRANE PROTEIN-RELATED"/>
    <property type="match status" value="1"/>
</dbReference>
<keyword evidence="2" id="KW-0449">Lipoprotein</keyword>
<evidence type="ECO:0000313" key="3">
    <source>
        <dbReference type="EMBL" id="AXV67653.1"/>
    </source>
</evidence>
<dbReference type="GO" id="GO:0015562">
    <property type="term" value="F:efflux transmembrane transporter activity"/>
    <property type="evidence" value="ECO:0007669"/>
    <property type="project" value="InterPro"/>
</dbReference>
<dbReference type="AlphaFoldDB" id="A0AAD0S3S6"/>
<evidence type="ECO:0000256" key="2">
    <source>
        <dbReference type="RuleBase" id="RU362097"/>
    </source>
</evidence>
<comment type="similarity">
    <text evidence="1 2">Belongs to the outer membrane factor (OMF) (TC 1.B.17) family.</text>
</comment>
<dbReference type="InterPro" id="IPR003423">
    <property type="entry name" value="OMP_efflux"/>
</dbReference>
<dbReference type="Proteomes" id="UP000264605">
    <property type="component" value="Plasmid unnamed2"/>
</dbReference>
<reference evidence="3 4" key="1">
    <citation type="submission" date="2018-08" db="EMBL/GenBank/DDBJ databases">
        <title>Draft genome sequence of Pseudoalteromonas donghaensis HJ51.</title>
        <authorList>
            <person name="Oh J."/>
            <person name="Roh D."/>
        </authorList>
    </citation>
    <scope>NUCLEOTIDE SEQUENCE [LARGE SCALE GENOMIC DNA]</scope>
    <source>
        <strain evidence="3 4">HJ51</strain>
        <plasmid evidence="3 4">unnamed2</plasmid>
    </source>
</reference>
<dbReference type="Gene3D" id="2.20.200.10">
    <property type="entry name" value="Outer membrane efflux proteins (OEP)"/>
    <property type="match status" value="1"/>
</dbReference>
<accession>A0AAD0S3S6</accession>
<dbReference type="EMBL" id="CP032092">
    <property type="protein sequence ID" value="AXV67653.1"/>
    <property type="molecule type" value="Genomic_DNA"/>
</dbReference>
<name>A0AAD0S3S6_9GAMM</name>
<keyword evidence="2" id="KW-0812">Transmembrane</keyword>
<keyword evidence="3" id="KW-0614">Plasmid</keyword>
<comment type="subcellular location">
    <subcellularLocation>
        <location evidence="2">Cell outer membrane</location>
        <topology evidence="2">Lipid-anchor</topology>
    </subcellularLocation>
</comment>
<dbReference type="PANTHER" id="PTHR30203">
    <property type="entry name" value="OUTER MEMBRANE CATION EFFLUX PROTEIN"/>
    <property type="match status" value="1"/>
</dbReference>
<dbReference type="Gene3D" id="1.20.1600.10">
    <property type="entry name" value="Outer membrane efflux proteins (OEP)"/>
    <property type="match status" value="1"/>
</dbReference>
<organism evidence="3 4">
    <name type="scientific">Pseudoalteromonas lipolytica</name>
    <dbReference type="NCBI Taxonomy" id="570156"/>
    <lineage>
        <taxon>Bacteria</taxon>
        <taxon>Pseudomonadati</taxon>
        <taxon>Pseudomonadota</taxon>
        <taxon>Gammaproteobacteria</taxon>
        <taxon>Alteromonadales</taxon>
        <taxon>Pseudoalteromonadaceae</taxon>
        <taxon>Pseudoalteromonas</taxon>
    </lineage>
</organism>
<dbReference type="GO" id="GO:0009279">
    <property type="term" value="C:cell outer membrane"/>
    <property type="evidence" value="ECO:0007669"/>
    <property type="project" value="UniProtKB-SubCell"/>
</dbReference>
<sequence length="502" mass="55008">MVMKRKQMIHPINNQQTKGASMFKALPKTAIALGLTLALTGCASSIPLLDRFNGKPEQAMQVEVPENAKGVGMKQVQNEAWWLLLGDPALNQVVEQALQNNTDVRLANERLNEAGAVLGIAKSQQWPSIFGQFTTGRNRPSQAGNVPVFGGQNVYENQQLGIGATWELDLWGRIGALEDAARAGFMQQGYNVRGVRLSVAATAASLYTQVRVLGLQVKVLEQTLESRDAAYKLAKQRADVGLSNELQLRQTEAELLAVRAQLPDTREQLSRAQNALAVIVGGNSPQLPPLEVDNLQLTKLFILPEDTPSELLLRRPDLAAAEQQLLAGEANLEAARKAFFPTIGLSAFGGRESADLSDLFSGPARIWSFQTQITQPIFQAGRLFDERDAAVARRNQAVLQYEASIRTAFQEIYDAIVAQREARERLQARQEQVQTLTQVVRLAQLRVDNGVANQLELLDAQRNLLNAQLSWAAAWQSQQGASLAMIRALGGGFNADQVAFKE</sequence>